<comment type="caution">
    <text evidence="2">The sequence shown here is derived from an EMBL/GenBank/DDBJ whole genome shotgun (WGS) entry which is preliminary data.</text>
</comment>
<dbReference type="AlphaFoldDB" id="A0A5N5QIP9"/>
<organism evidence="2 3">
    <name type="scientific">Ceratobasidium theobromae</name>
    <dbReference type="NCBI Taxonomy" id="1582974"/>
    <lineage>
        <taxon>Eukaryota</taxon>
        <taxon>Fungi</taxon>
        <taxon>Dikarya</taxon>
        <taxon>Basidiomycota</taxon>
        <taxon>Agaricomycotina</taxon>
        <taxon>Agaricomycetes</taxon>
        <taxon>Cantharellales</taxon>
        <taxon>Ceratobasidiaceae</taxon>
        <taxon>Ceratobasidium</taxon>
    </lineage>
</organism>
<feature type="region of interest" description="Disordered" evidence="1">
    <location>
        <begin position="98"/>
        <end position="117"/>
    </location>
</feature>
<dbReference type="EMBL" id="SSOP01000110">
    <property type="protein sequence ID" value="KAB5591351.1"/>
    <property type="molecule type" value="Genomic_DNA"/>
</dbReference>
<accession>A0A5N5QIP9</accession>
<protein>
    <submittedName>
        <fullName evidence="2">Complex 1 LYR-like protein</fullName>
    </submittedName>
</protein>
<evidence type="ECO:0000256" key="1">
    <source>
        <dbReference type="SAM" id="MobiDB-lite"/>
    </source>
</evidence>
<feature type="compositionally biased region" description="Basic residues" evidence="1">
    <location>
        <begin position="383"/>
        <end position="392"/>
    </location>
</feature>
<feature type="region of interest" description="Disordered" evidence="1">
    <location>
        <begin position="1"/>
        <end position="29"/>
    </location>
</feature>
<sequence length="392" mass="43190">MLKSTLPCDCGPTPAAPEPPISDQGPNAGRYVPCPASMKSTPKSAVIALYRALLREARKLPDPLVGHLQAANAGDKLATVRTLRFAYGVSGPLRQQNLTVFKRSGSPPKPGDARPPSFPPALRALLASPLARMKQNARVQPDEPAALSFALDRRGWLGKLPERRERNIWWNWWREEPTKALVATEIKVIEGAANETVQLPPELVDGVGKPDGCTIEGSNSSTSLRLRQLGLPVAKTQQAGLIQRAEEYASYGIVPNAPRRSFERIFDVNEQEMNKKSEPIRPIPPQSRFIRRRYRDLLSKMPLLTFKPTSPSGAPAVPPLETTTEDQQPPLPTPTMSGKFDVSISSLATIPGSRNRSTYSLMRQEDREWIERAQQAKGLASPKKPKVHSKDT</sequence>
<keyword evidence="3" id="KW-1185">Reference proteome</keyword>
<dbReference type="OrthoDB" id="198652at2759"/>
<name>A0A5N5QIP9_9AGAM</name>
<feature type="region of interest" description="Disordered" evidence="1">
    <location>
        <begin position="369"/>
        <end position="392"/>
    </location>
</feature>
<evidence type="ECO:0000313" key="3">
    <source>
        <dbReference type="Proteomes" id="UP000383932"/>
    </source>
</evidence>
<dbReference type="Proteomes" id="UP000383932">
    <property type="component" value="Unassembled WGS sequence"/>
</dbReference>
<evidence type="ECO:0000313" key="2">
    <source>
        <dbReference type="EMBL" id="KAB5591351.1"/>
    </source>
</evidence>
<proteinExistence type="predicted"/>
<gene>
    <name evidence="2" type="ORF">CTheo_5224</name>
</gene>
<reference evidence="2 3" key="1">
    <citation type="journal article" date="2019" name="Fungal Biol. Biotechnol.">
        <title>Draft genome sequence of fastidious pathogen Ceratobasidium theobromae, which causes vascular-streak dieback in Theobroma cacao.</title>
        <authorList>
            <person name="Ali S.S."/>
            <person name="Asman A."/>
            <person name="Shao J."/>
            <person name="Firmansyah A.P."/>
            <person name="Susilo A.W."/>
            <person name="Rosmana A."/>
            <person name="McMahon P."/>
            <person name="Junaid M."/>
            <person name="Guest D."/>
            <person name="Kheng T.Y."/>
            <person name="Meinhardt L.W."/>
            <person name="Bailey B.A."/>
        </authorList>
    </citation>
    <scope>NUCLEOTIDE SEQUENCE [LARGE SCALE GENOMIC DNA]</scope>
    <source>
        <strain evidence="2 3">CT2</strain>
    </source>
</reference>
<feature type="region of interest" description="Disordered" evidence="1">
    <location>
        <begin position="304"/>
        <end position="340"/>
    </location>
</feature>